<comment type="caution">
    <text evidence="3">The sequence shown here is derived from an EMBL/GenBank/DDBJ whole genome shotgun (WGS) entry which is preliminary data.</text>
</comment>
<evidence type="ECO:0000256" key="2">
    <source>
        <dbReference type="SAM" id="MobiDB-lite"/>
    </source>
</evidence>
<dbReference type="Proteomes" id="UP001159428">
    <property type="component" value="Unassembled WGS sequence"/>
</dbReference>
<evidence type="ECO:0000313" key="3">
    <source>
        <dbReference type="EMBL" id="CAH3158329.1"/>
    </source>
</evidence>
<dbReference type="AlphaFoldDB" id="A0AAU9XTI1"/>
<proteinExistence type="predicted"/>
<feature type="non-terminal residue" evidence="3">
    <location>
        <position position="1"/>
    </location>
</feature>
<gene>
    <name evidence="3" type="ORF">PMEA_00030403</name>
</gene>
<feature type="compositionally biased region" description="Low complexity" evidence="2">
    <location>
        <begin position="94"/>
        <end position="103"/>
    </location>
</feature>
<dbReference type="EMBL" id="CALNXJ010000067">
    <property type="protein sequence ID" value="CAH3158329.1"/>
    <property type="molecule type" value="Genomic_DNA"/>
</dbReference>
<accession>A0AAU9XTI1</accession>
<evidence type="ECO:0008006" key="5">
    <source>
        <dbReference type="Google" id="ProtNLM"/>
    </source>
</evidence>
<dbReference type="PANTHER" id="PTHR33223">
    <property type="entry name" value="CCHC-TYPE DOMAIN-CONTAINING PROTEIN"/>
    <property type="match status" value="1"/>
</dbReference>
<organism evidence="3 4">
    <name type="scientific">Pocillopora meandrina</name>
    <dbReference type="NCBI Taxonomy" id="46732"/>
    <lineage>
        <taxon>Eukaryota</taxon>
        <taxon>Metazoa</taxon>
        <taxon>Cnidaria</taxon>
        <taxon>Anthozoa</taxon>
        <taxon>Hexacorallia</taxon>
        <taxon>Scleractinia</taxon>
        <taxon>Astrocoeniina</taxon>
        <taxon>Pocilloporidae</taxon>
        <taxon>Pocillopora</taxon>
    </lineage>
</organism>
<feature type="compositionally biased region" description="Polar residues" evidence="2">
    <location>
        <begin position="554"/>
        <end position="569"/>
    </location>
</feature>
<feature type="non-terminal residue" evidence="3">
    <location>
        <position position="569"/>
    </location>
</feature>
<evidence type="ECO:0000313" key="4">
    <source>
        <dbReference type="Proteomes" id="UP001159428"/>
    </source>
</evidence>
<feature type="region of interest" description="Disordered" evidence="2">
    <location>
        <begin position="534"/>
        <end position="569"/>
    </location>
</feature>
<sequence length="569" mass="63977">QKRNERETVTHFMSRFFRKKTNPYNLRSKGKLRGKNTPPTRVDACVETDLPFDESDIAPEVRQGSTAEKDTDSEPLENHQRDSDKFNKTNLELVDISEVSTSEDSSDSLAPPCPGNTQDTEEINTLTEEIDIFQEEENFTDIALATGGQQVPESTLHFVDHTPFTPPGTTLVVNNSTSSGGQQLPIITSPGDIYEHFQRGSYEGGSLCDDSPNADSSPLLVNLTDADTSSITSSSADSSISTTMEGEYIRALQELTQKLLSKDVHINKYHGYENEDINRWFEKLELVLESKGIPLDVPAARTQLINNLAGPAETFMFELPPEERGSFMLLKQALVKRYSTKDRAWVKRRRLVARRQGPHELLSDYINDMHELFSGLNMAEVDKVTYFTEGLTQPLKIKVLERMPETLLQAEEVARTVNSISQRENTTKEGDQIERLIEALNRSQQVPAQAPSNSARNTLQPQLVQAHLEKLTQGLDGLTPTTTHKVAACSEPQGNYERKLDELTSLMQRMEGQLQDQIKSLDRRFDARINGLAQRRQGTRDTDQRQLVPRYPNTAPNNNVRYSAGPQSR</sequence>
<evidence type="ECO:0000256" key="1">
    <source>
        <dbReference type="SAM" id="Coils"/>
    </source>
</evidence>
<keyword evidence="1" id="KW-0175">Coiled coil</keyword>
<feature type="region of interest" description="Disordered" evidence="2">
    <location>
        <begin position="20"/>
        <end position="120"/>
    </location>
</feature>
<feature type="compositionally biased region" description="Basic and acidic residues" evidence="2">
    <location>
        <begin position="67"/>
        <end position="87"/>
    </location>
</feature>
<feature type="coiled-coil region" evidence="1">
    <location>
        <begin position="493"/>
        <end position="520"/>
    </location>
</feature>
<dbReference type="PANTHER" id="PTHR33223:SF6">
    <property type="entry name" value="CCHC-TYPE DOMAIN-CONTAINING PROTEIN"/>
    <property type="match status" value="1"/>
</dbReference>
<name>A0AAU9XTI1_9CNID</name>
<keyword evidence="4" id="KW-1185">Reference proteome</keyword>
<reference evidence="3 4" key="1">
    <citation type="submission" date="2022-05" db="EMBL/GenBank/DDBJ databases">
        <authorList>
            <consortium name="Genoscope - CEA"/>
            <person name="William W."/>
        </authorList>
    </citation>
    <scope>NUCLEOTIDE SEQUENCE [LARGE SCALE GENOMIC DNA]</scope>
</reference>
<protein>
    <recommendedName>
        <fullName evidence="5">Retrotransposon gag domain-containing protein</fullName>
    </recommendedName>
</protein>